<gene>
    <name evidence="2" type="ORF">JI741_03235</name>
</gene>
<feature type="chain" id="PRO_5046737698" description="Capsule assembly Wzi family protein" evidence="1">
    <location>
        <begin position="20"/>
        <end position="563"/>
    </location>
</feature>
<comment type="caution">
    <text evidence="2">The sequence shown here is derived from an EMBL/GenBank/DDBJ whole genome shotgun (WGS) entry which is preliminary data.</text>
</comment>
<dbReference type="EMBL" id="JAERRB010000001">
    <property type="protein sequence ID" value="MBL0740214.1"/>
    <property type="molecule type" value="Genomic_DNA"/>
</dbReference>
<proteinExistence type="predicted"/>
<sequence>MKTRLLAFLFCSFPLGLLAQSSYAPLNEDYYHSIDRYEVKSGRISPTIFTGVKPYKRSDIVAFVDTLHANGQFTSRADEFTYEYLRNDSWEWSRAETSDSRKPILKALYKKKSDMFKVDEDAFDLHINPVLYVGAGNDSHRDDMLFINTRGVEVRGMVDKKVGFYTYLTDNQAVLPSYVWEQMATNPVIPHEGFWKEFKKGKGVDFLQARGYITFEATRHINVQFGHDRVFVGNGYRSLIFSDFSPPTWFLKGTVKVWKLNYMFLLNQMTADVDGALSGLKATNGGYPTKFNAMHHLSINVGKKLNLGVFESVMFSVDDSTGTDNFRLDYLNPIIFYRAIEQQNGSSDNVLLGFDFKWNAVRKLSFYGQFVLDEFVLSHIKAGDGWWANKFAIQGGAKYIDAFGVPNLDLQGEVNIVRPYTYSHNTNYANYSSYRQPIAHPLGANFNEVVGVLRYQPLRRLNLVGKLIVSRIGRDTTGVNWGSDVLKNNTTRQQELGNTIGQGIANDIVFGTFTATWMLKHNLFIDANLIVRKSKSDLARYNNDTTIGSLALRWNLPRRLYEF</sequence>
<evidence type="ECO:0008006" key="4">
    <source>
        <dbReference type="Google" id="ProtNLM"/>
    </source>
</evidence>
<accession>A0ABS1KL78</accession>
<dbReference type="Proteomes" id="UP000613030">
    <property type="component" value="Unassembled WGS sequence"/>
</dbReference>
<evidence type="ECO:0000256" key="1">
    <source>
        <dbReference type="SAM" id="SignalP"/>
    </source>
</evidence>
<dbReference type="Gene3D" id="2.40.160.130">
    <property type="entry name" value="Capsule assembly protein Wzi"/>
    <property type="match status" value="1"/>
</dbReference>
<dbReference type="RefSeq" id="WP_202007317.1">
    <property type="nucleotide sequence ID" value="NZ_JAERRB010000001.1"/>
</dbReference>
<keyword evidence="3" id="KW-1185">Reference proteome</keyword>
<name>A0ABS1KL78_9BACT</name>
<reference evidence="2 3" key="1">
    <citation type="submission" date="2021-01" db="EMBL/GenBank/DDBJ databases">
        <title>Chryseolinea sp. Jin1 Genome sequencing and assembly.</title>
        <authorList>
            <person name="Kim I."/>
        </authorList>
    </citation>
    <scope>NUCLEOTIDE SEQUENCE [LARGE SCALE GENOMIC DNA]</scope>
    <source>
        <strain evidence="2 3">Jin1</strain>
    </source>
</reference>
<evidence type="ECO:0000313" key="2">
    <source>
        <dbReference type="EMBL" id="MBL0740214.1"/>
    </source>
</evidence>
<keyword evidence="1" id="KW-0732">Signal</keyword>
<protein>
    <recommendedName>
        <fullName evidence="4">Capsule assembly Wzi family protein</fullName>
    </recommendedName>
</protein>
<organism evidence="2 3">
    <name type="scientific">Chryseolinea lacunae</name>
    <dbReference type="NCBI Taxonomy" id="2801331"/>
    <lineage>
        <taxon>Bacteria</taxon>
        <taxon>Pseudomonadati</taxon>
        <taxon>Bacteroidota</taxon>
        <taxon>Cytophagia</taxon>
        <taxon>Cytophagales</taxon>
        <taxon>Fulvivirgaceae</taxon>
        <taxon>Chryseolinea</taxon>
    </lineage>
</organism>
<dbReference type="InterPro" id="IPR038636">
    <property type="entry name" value="Wzi_sf"/>
</dbReference>
<evidence type="ECO:0000313" key="3">
    <source>
        <dbReference type="Proteomes" id="UP000613030"/>
    </source>
</evidence>
<feature type="signal peptide" evidence="1">
    <location>
        <begin position="1"/>
        <end position="19"/>
    </location>
</feature>